<keyword evidence="3" id="KW-1185">Reference proteome</keyword>
<dbReference type="EMBL" id="JABMIG020000004">
    <property type="protein sequence ID" value="KAL3805035.1"/>
    <property type="molecule type" value="Genomic_DNA"/>
</dbReference>
<sequence length="114" mass="13313">MPDEIPLRQLPSTHYSSLFSGLAVKRQPRDITTNTKNTRRVTKGRKKTTGPSSLSFDKHNIPACREQHFYSSALSPARTARVHLYPTPTRIFAWYVVYNFWFDACVHRWFENLV</sequence>
<name>A0ABD3R884_9STRA</name>
<gene>
    <name evidence="2" type="ORF">HJC23_003263</name>
</gene>
<protein>
    <submittedName>
        <fullName evidence="2">Uncharacterized protein</fullName>
    </submittedName>
</protein>
<feature type="compositionally biased region" description="Basic residues" evidence="1">
    <location>
        <begin position="37"/>
        <end position="48"/>
    </location>
</feature>
<comment type="caution">
    <text evidence="2">The sequence shown here is derived from an EMBL/GenBank/DDBJ whole genome shotgun (WGS) entry which is preliminary data.</text>
</comment>
<feature type="region of interest" description="Disordered" evidence="1">
    <location>
        <begin position="29"/>
        <end position="53"/>
    </location>
</feature>
<dbReference type="AlphaFoldDB" id="A0ABD3R884"/>
<reference evidence="2 3" key="1">
    <citation type="journal article" date="2020" name="G3 (Bethesda)">
        <title>Improved Reference Genome for Cyclotella cryptica CCMP332, a Model for Cell Wall Morphogenesis, Salinity Adaptation, and Lipid Production in Diatoms (Bacillariophyta).</title>
        <authorList>
            <person name="Roberts W.R."/>
            <person name="Downey K.M."/>
            <person name="Ruck E.C."/>
            <person name="Traller J.C."/>
            <person name="Alverson A.J."/>
        </authorList>
    </citation>
    <scope>NUCLEOTIDE SEQUENCE [LARGE SCALE GENOMIC DNA]</scope>
    <source>
        <strain evidence="2 3">CCMP332</strain>
    </source>
</reference>
<evidence type="ECO:0000313" key="3">
    <source>
        <dbReference type="Proteomes" id="UP001516023"/>
    </source>
</evidence>
<evidence type="ECO:0000256" key="1">
    <source>
        <dbReference type="SAM" id="MobiDB-lite"/>
    </source>
</evidence>
<organism evidence="2 3">
    <name type="scientific">Cyclotella cryptica</name>
    <dbReference type="NCBI Taxonomy" id="29204"/>
    <lineage>
        <taxon>Eukaryota</taxon>
        <taxon>Sar</taxon>
        <taxon>Stramenopiles</taxon>
        <taxon>Ochrophyta</taxon>
        <taxon>Bacillariophyta</taxon>
        <taxon>Coscinodiscophyceae</taxon>
        <taxon>Thalassiosirophycidae</taxon>
        <taxon>Stephanodiscales</taxon>
        <taxon>Stephanodiscaceae</taxon>
        <taxon>Cyclotella</taxon>
    </lineage>
</organism>
<evidence type="ECO:0000313" key="2">
    <source>
        <dbReference type="EMBL" id="KAL3805035.1"/>
    </source>
</evidence>
<accession>A0ABD3R884</accession>
<dbReference type="Proteomes" id="UP001516023">
    <property type="component" value="Unassembled WGS sequence"/>
</dbReference>
<proteinExistence type="predicted"/>